<dbReference type="EMBL" id="CAVMJV010000155">
    <property type="protein sequence ID" value="CAK5115792.1"/>
    <property type="molecule type" value="Genomic_DNA"/>
</dbReference>
<name>A0ACB1B2E6_MELEN</name>
<protein>
    <submittedName>
        <fullName evidence="1">Uncharacterized protein</fullName>
    </submittedName>
</protein>
<reference evidence="1" key="1">
    <citation type="submission" date="2023-11" db="EMBL/GenBank/DDBJ databases">
        <authorList>
            <person name="Poullet M."/>
        </authorList>
    </citation>
    <scope>NUCLEOTIDE SEQUENCE</scope>
    <source>
        <strain evidence="1">E1834</strain>
    </source>
</reference>
<proteinExistence type="predicted"/>
<organism evidence="1 2">
    <name type="scientific">Meloidogyne enterolobii</name>
    <name type="common">Root-knot nematode worm</name>
    <name type="synonym">Meloidogyne mayaguensis</name>
    <dbReference type="NCBI Taxonomy" id="390850"/>
    <lineage>
        <taxon>Eukaryota</taxon>
        <taxon>Metazoa</taxon>
        <taxon>Ecdysozoa</taxon>
        <taxon>Nematoda</taxon>
        <taxon>Chromadorea</taxon>
        <taxon>Rhabditida</taxon>
        <taxon>Tylenchina</taxon>
        <taxon>Tylenchomorpha</taxon>
        <taxon>Tylenchoidea</taxon>
        <taxon>Meloidogynidae</taxon>
        <taxon>Meloidogyninae</taxon>
        <taxon>Meloidogyne</taxon>
    </lineage>
</organism>
<keyword evidence="2" id="KW-1185">Reference proteome</keyword>
<accession>A0ACB1B2E6</accession>
<evidence type="ECO:0000313" key="1">
    <source>
        <dbReference type="EMBL" id="CAK5115792.1"/>
    </source>
</evidence>
<sequence length="64" mass="7495">MVCTSRDIFVRQQAALPRSDESFEKSILLLLEKGPGSRNKLKLFLESNLNRFMEKEVLLYLNTY</sequence>
<comment type="caution">
    <text evidence="1">The sequence shown here is derived from an EMBL/GenBank/DDBJ whole genome shotgun (WGS) entry which is preliminary data.</text>
</comment>
<dbReference type="Proteomes" id="UP001497535">
    <property type="component" value="Unassembled WGS sequence"/>
</dbReference>
<gene>
    <name evidence="1" type="ORF">MENTE1834_LOCUS45676</name>
</gene>
<evidence type="ECO:0000313" key="2">
    <source>
        <dbReference type="Proteomes" id="UP001497535"/>
    </source>
</evidence>